<evidence type="ECO:0000313" key="8">
    <source>
        <dbReference type="Proteomes" id="UP000794436"/>
    </source>
</evidence>
<keyword evidence="8" id="KW-1185">Reference proteome</keyword>
<dbReference type="SMART" id="SM00568">
    <property type="entry name" value="GRAM"/>
    <property type="match status" value="1"/>
</dbReference>
<evidence type="ECO:0000256" key="1">
    <source>
        <dbReference type="ARBA" id="ARBA00004167"/>
    </source>
</evidence>
<dbReference type="PANTHER" id="PTHR47666:SF1">
    <property type="entry name" value="PROTEIN VASCULAR ASSOCIATED DEATH 1, CHLOROPLASTIC"/>
    <property type="match status" value="1"/>
</dbReference>
<feature type="region of interest" description="Disordered" evidence="5">
    <location>
        <begin position="13"/>
        <end position="75"/>
    </location>
</feature>
<evidence type="ECO:0000256" key="4">
    <source>
        <dbReference type="ARBA" id="ARBA00023136"/>
    </source>
</evidence>
<evidence type="ECO:0000256" key="2">
    <source>
        <dbReference type="ARBA" id="ARBA00022692"/>
    </source>
</evidence>
<evidence type="ECO:0000313" key="7">
    <source>
        <dbReference type="EMBL" id="TMW66523.1"/>
    </source>
</evidence>
<feature type="domain" description="VASt" evidence="6">
    <location>
        <begin position="267"/>
        <end position="443"/>
    </location>
</feature>
<protein>
    <recommendedName>
        <fullName evidence="6">VASt domain-containing protein</fullName>
    </recommendedName>
</protein>
<dbReference type="InterPro" id="IPR011993">
    <property type="entry name" value="PH-like_dom_sf"/>
</dbReference>
<dbReference type="Pfam" id="PF02893">
    <property type="entry name" value="GRAM"/>
    <property type="match status" value="1"/>
</dbReference>
<feature type="compositionally biased region" description="Basic residues" evidence="5">
    <location>
        <begin position="486"/>
        <end position="500"/>
    </location>
</feature>
<reference evidence="7" key="1">
    <citation type="submission" date="2019-03" db="EMBL/GenBank/DDBJ databases">
        <title>Long read genome sequence of the mycoparasitic Pythium oligandrum ATCC 38472 isolated from sugarbeet rhizosphere.</title>
        <authorList>
            <person name="Gaulin E."/>
        </authorList>
    </citation>
    <scope>NUCLEOTIDE SEQUENCE</scope>
    <source>
        <strain evidence="7">ATCC 38472_TT</strain>
    </source>
</reference>
<dbReference type="InterPro" id="IPR031968">
    <property type="entry name" value="VASt"/>
</dbReference>
<feature type="compositionally biased region" description="Basic and acidic residues" evidence="5">
    <location>
        <begin position="468"/>
        <end position="485"/>
    </location>
</feature>
<accession>A0A8K1FQE4</accession>
<feature type="compositionally biased region" description="Polar residues" evidence="5">
    <location>
        <begin position="448"/>
        <end position="465"/>
    </location>
</feature>
<dbReference type="GO" id="GO:0016020">
    <property type="term" value="C:membrane"/>
    <property type="evidence" value="ECO:0007669"/>
    <property type="project" value="UniProtKB-SubCell"/>
</dbReference>
<evidence type="ECO:0000256" key="5">
    <source>
        <dbReference type="SAM" id="MobiDB-lite"/>
    </source>
</evidence>
<name>A0A8K1FQE4_PYTOL</name>
<evidence type="ECO:0000259" key="6">
    <source>
        <dbReference type="PROSITE" id="PS51778"/>
    </source>
</evidence>
<gene>
    <name evidence="7" type="ORF">Poli38472_004288</name>
</gene>
<comment type="subcellular location">
    <subcellularLocation>
        <location evidence="1">Membrane</location>
        <topology evidence="1">Single-pass membrane protein</topology>
    </subcellularLocation>
</comment>
<comment type="caution">
    <text evidence="7">The sequence shown here is derived from an EMBL/GenBank/DDBJ whole genome shotgun (WGS) entry which is preliminary data.</text>
</comment>
<evidence type="ECO:0000256" key="3">
    <source>
        <dbReference type="ARBA" id="ARBA00022989"/>
    </source>
</evidence>
<dbReference type="Pfam" id="PF16016">
    <property type="entry name" value="VASt"/>
    <property type="match status" value="1"/>
</dbReference>
<feature type="region of interest" description="Disordered" evidence="5">
    <location>
        <begin position="444"/>
        <end position="500"/>
    </location>
</feature>
<dbReference type="PANTHER" id="PTHR47666">
    <property type="entry name" value="PROTEIN VASCULAR ASSOCIATED DEATH 1, CHLOROPLASTIC"/>
    <property type="match status" value="1"/>
</dbReference>
<feature type="compositionally biased region" description="Low complexity" evidence="5">
    <location>
        <begin position="40"/>
        <end position="64"/>
    </location>
</feature>
<dbReference type="CDD" id="cd13220">
    <property type="entry name" value="PH-GRAM_GRAMDC"/>
    <property type="match status" value="1"/>
</dbReference>
<dbReference type="AlphaFoldDB" id="A0A8K1FQE4"/>
<dbReference type="PROSITE" id="PS51778">
    <property type="entry name" value="VAST"/>
    <property type="match status" value="1"/>
</dbReference>
<keyword evidence="3" id="KW-1133">Transmembrane helix</keyword>
<dbReference type="EMBL" id="SPLM01000036">
    <property type="protein sequence ID" value="TMW66523.1"/>
    <property type="molecule type" value="Genomic_DNA"/>
</dbReference>
<dbReference type="Gene3D" id="2.30.29.30">
    <property type="entry name" value="Pleckstrin-homology domain (PH domain)/Phosphotyrosine-binding domain (PTB)"/>
    <property type="match status" value="1"/>
</dbReference>
<keyword evidence="2" id="KW-0812">Transmembrane</keyword>
<dbReference type="InterPro" id="IPR004182">
    <property type="entry name" value="GRAM"/>
</dbReference>
<keyword evidence="4" id="KW-0472">Membrane</keyword>
<organism evidence="7 8">
    <name type="scientific">Pythium oligandrum</name>
    <name type="common">Mycoparasitic fungus</name>
    <dbReference type="NCBI Taxonomy" id="41045"/>
    <lineage>
        <taxon>Eukaryota</taxon>
        <taxon>Sar</taxon>
        <taxon>Stramenopiles</taxon>
        <taxon>Oomycota</taxon>
        <taxon>Peronosporomycetes</taxon>
        <taxon>Pythiales</taxon>
        <taxon>Pythiaceae</taxon>
        <taxon>Pythium</taxon>
    </lineage>
</organism>
<dbReference type="OrthoDB" id="2162691at2759"/>
<dbReference type="Proteomes" id="UP000794436">
    <property type="component" value="Unassembled WGS sequence"/>
</dbReference>
<proteinExistence type="predicted"/>
<sequence length="513" mass="57196">MEVSAFRSFKMALGMSASSSSVDDDGEAVDVTSCKPRADSAGSSRSSQSASSTSSSRSRSGSTPQRRKSRRRRSELNLPLDGDFVPLQNAEAASAANDPEDDDSDRVRDQVREEVICMIFDLPKCTRFYKDFSCAISAAFAMHGRMYPTSSHLCFYSNVFGRERKILIPYESITEVSKTTTMVFQHAIRIVTSTGEDYTFTGFWGDNRDCCYELIMRIRNRILGVLEDDLACPAAASSTAGSDDDVTCPMQRTVSDNSLTVAPRDISMTRLLEETMAVSCDDFLERFILDDATFGLDEFNRRIGSSEIKVNPWTAPSVDADGFTLGSTRSMQFRVPVESPIGPKSTLVDVVQCSKTEKNVRLIESSTRLVDIPYGDYFSVEDRWSIVPHPTDTNACTLTIELKVVFSKSTFWKSTIESRAIADNKTKWMRWVQMAKAHLGGEDVVEPSATTESSQPVDTQANVSKPETPPKRLELRQSISEDNRTSSRHTPRTRYVRRRGALAKGKLSDTYYQ</sequence>